<sequence>YVRNCTCAKDVELNTDPSEIICESYRDKKGNQHSFRNENPMELVTGQTITQIRGRFLVMSLALRSSQSFWSLLRYVGFL</sequence>
<dbReference type="OrthoDB" id="443634at2759"/>
<gene>
    <name evidence="1" type="ORF">K443DRAFT_116161</name>
</gene>
<organism evidence="1 2">
    <name type="scientific">Laccaria amethystina LaAM-08-1</name>
    <dbReference type="NCBI Taxonomy" id="1095629"/>
    <lineage>
        <taxon>Eukaryota</taxon>
        <taxon>Fungi</taxon>
        <taxon>Dikarya</taxon>
        <taxon>Basidiomycota</taxon>
        <taxon>Agaricomycotina</taxon>
        <taxon>Agaricomycetes</taxon>
        <taxon>Agaricomycetidae</taxon>
        <taxon>Agaricales</taxon>
        <taxon>Agaricineae</taxon>
        <taxon>Hydnangiaceae</taxon>
        <taxon>Laccaria</taxon>
    </lineage>
</organism>
<accession>A0A0C9WZI9</accession>
<dbReference type="HOGENOM" id="CLU_2612500_0_0_1"/>
<dbReference type="EMBL" id="KN839118">
    <property type="protein sequence ID" value="KIJ90746.1"/>
    <property type="molecule type" value="Genomic_DNA"/>
</dbReference>
<reference evidence="2" key="2">
    <citation type="submission" date="2015-01" db="EMBL/GenBank/DDBJ databases">
        <title>Evolutionary Origins and Diversification of the Mycorrhizal Mutualists.</title>
        <authorList>
            <consortium name="DOE Joint Genome Institute"/>
            <consortium name="Mycorrhizal Genomics Consortium"/>
            <person name="Kohler A."/>
            <person name="Kuo A."/>
            <person name="Nagy L.G."/>
            <person name="Floudas D."/>
            <person name="Copeland A."/>
            <person name="Barry K.W."/>
            <person name="Cichocki N."/>
            <person name="Veneault-Fourrey C."/>
            <person name="LaButti K."/>
            <person name="Lindquist E.A."/>
            <person name="Lipzen A."/>
            <person name="Lundell T."/>
            <person name="Morin E."/>
            <person name="Murat C."/>
            <person name="Riley R."/>
            <person name="Ohm R."/>
            <person name="Sun H."/>
            <person name="Tunlid A."/>
            <person name="Henrissat B."/>
            <person name="Grigoriev I.V."/>
            <person name="Hibbett D.S."/>
            <person name="Martin F."/>
        </authorList>
    </citation>
    <scope>NUCLEOTIDE SEQUENCE [LARGE SCALE GENOMIC DNA]</scope>
    <source>
        <strain evidence="2">LaAM-08-1</strain>
    </source>
</reference>
<name>A0A0C9WZI9_9AGAR</name>
<dbReference type="Proteomes" id="UP000054477">
    <property type="component" value="Unassembled WGS sequence"/>
</dbReference>
<proteinExistence type="predicted"/>
<feature type="non-terminal residue" evidence="1">
    <location>
        <position position="1"/>
    </location>
</feature>
<protein>
    <submittedName>
        <fullName evidence="1">Unplaced genomic scaffold K443scaffold_583, whole genome shotgun sequence</fullName>
    </submittedName>
</protein>
<evidence type="ECO:0000313" key="2">
    <source>
        <dbReference type="Proteomes" id="UP000054477"/>
    </source>
</evidence>
<reference evidence="1 2" key="1">
    <citation type="submission" date="2014-04" db="EMBL/GenBank/DDBJ databases">
        <authorList>
            <consortium name="DOE Joint Genome Institute"/>
            <person name="Kuo A."/>
            <person name="Kohler A."/>
            <person name="Nagy L.G."/>
            <person name="Floudas D."/>
            <person name="Copeland A."/>
            <person name="Barry K.W."/>
            <person name="Cichocki N."/>
            <person name="Veneault-Fourrey C."/>
            <person name="LaButti K."/>
            <person name="Lindquist E.A."/>
            <person name="Lipzen A."/>
            <person name="Lundell T."/>
            <person name="Morin E."/>
            <person name="Murat C."/>
            <person name="Sun H."/>
            <person name="Tunlid A."/>
            <person name="Henrissat B."/>
            <person name="Grigoriev I.V."/>
            <person name="Hibbett D.S."/>
            <person name="Martin F."/>
            <person name="Nordberg H.P."/>
            <person name="Cantor M.N."/>
            <person name="Hua S.X."/>
        </authorList>
    </citation>
    <scope>NUCLEOTIDE SEQUENCE [LARGE SCALE GENOMIC DNA]</scope>
    <source>
        <strain evidence="1 2">LaAM-08-1</strain>
    </source>
</reference>
<keyword evidence="2" id="KW-1185">Reference proteome</keyword>
<dbReference type="AlphaFoldDB" id="A0A0C9WZI9"/>
<dbReference type="STRING" id="1095629.A0A0C9WZI9"/>
<evidence type="ECO:0000313" key="1">
    <source>
        <dbReference type="EMBL" id="KIJ90746.1"/>
    </source>
</evidence>